<dbReference type="EMBL" id="CP092625">
    <property type="protein sequence ID" value="UMM39265.1"/>
    <property type="molecule type" value="Genomic_DNA"/>
</dbReference>
<accession>A0AAE9FCQ0</accession>
<proteinExistence type="predicted"/>
<keyword evidence="1" id="KW-0472">Membrane</keyword>
<dbReference type="InterPro" id="IPR029034">
    <property type="entry name" value="Cystine-knot_cytokine"/>
</dbReference>
<evidence type="ECO:0000256" key="1">
    <source>
        <dbReference type="SAM" id="Phobius"/>
    </source>
</evidence>
<sequence length="491" mass="56444">MLSNRGWFVNCLCLSFCVFLILGIYEEYGKWEKSESEQQVLPKLTAIKRTMLVGISESTEQVCESTIFKDNIPHYGHLLNGSYVEILQTSDYRFVKTYVKCSKDDRPSCVGIQSRYISECVTVYESVPAMIRLLHNYGPFQMNFIRVPIFCECRLRRQYRHFEKIEGSSADDDDDVLRCGNPTIYSNTLEEEERVETYNPPKVYTEFDETVRLESNETGLIQFFILARGQINVAIWMDEHIVEGVQYEEDRDLREARGFIISLPFKVVQSVRETKITVRFRFGRYNKTTEVYASTNTLEPPRPPTLYSSIIFSESEMEEAKRLEGNGQNVNDAFIEEEVDFGSEGTTKAINISGALKNITNSASTIERIPRRPKVPVCENINLKNLIFNRISSNTTTVYESTTSGFHDLTIKKFETEQIIFAVSGPGNLKVSIWSTVEETYAAKTMQVTNGYAAFSYKDGYEHVAVDKLIAYIENDLGEQCWYYLTIKRVE</sequence>
<dbReference type="SUPFAM" id="SSF57501">
    <property type="entry name" value="Cystine-knot cytokines"/>
    <property type="match status" value="1"/>
</dbReference>
<keyword evidence="3" id="KW-1185">Reference proteome</keyword>
<gene>
    <name evidence="2" type="ORF">L5515_016395</name>
</gene>
<dbReference type="Proteomes" id="UP000829354">
    <property type="component" value="Chromosome X"/>
</dbReference>
<reference evidence="2 3" key="1">
    <citation type="submission" date="2022-04" db="EMBL/GenBank/DDBJ databases">
        <title>Chromosome-level reference genomes for two strains of Caenorhabditis briggsae: an improved platform for comparative genomics.</title>
        <authorList>
            <person name="Stevens L."/>
            <person name="Andersen E."/>
        </authorList>
    </citation>
    <scope>NUCLEOTIDE SEQUENCE [LARGE SCALE GENOMIC DNA]</scope>
    <source>
        <strain evidence="2">VX34</strain>
        <tissue evidence="2">Whole-organism</tissue>
    </source>
</reference>
<keyword evidence="1" id="KW-1133">Transmembrane helix</keyword>
<evidence type="ECO:0000313" key="3">
    <source>
        <dbReference type="Proteomes" id="UP000829354"/>
    </source>
</evidence>
<protein>
    <submittedName>
        <fullName evidence="2">Uncharacterized protein</fullName>
    </submittedName>
</protein>
<dbReference type="AlphaFoldDB" id="A0AAE9FCQ0"/>
<feature type="transmembrane region" description="Helical" evidence="1">
    <location>
        <begin position="6"/>
        <end position="25"/>
    </location>
</feature>
<name>A0AAE9FCQ0_CAEBR</name>
<evidence type="ECO:0000313" key="2">
    <source>
        <dbReference type="EMBL" id="UMM39265.1"/>
    </source>
</evidence>
<dbReference type="Gene3D" id="2.10.90.10">
    <property type="entry name" value="Cystine-knot cytokines"/>
    <property type="match status" value="1"/>
</dbReference>
<keyword evidence="1" id="KW-0812">Transmembrane</keyword>
<organism evidence="2 3">
    <name type="scientific">Caenorhabditis briggsae</name>
    <dbReference type="NCBI Taxonomy" id="6238"/>
    <lineage>
        <taxon>Eukaryota</taxon>
        <taxon>Metazoa</taxon>
        <taxon>Ecdysozoa</taxon>
        <taxon>Nematoda</taxon>
        <taxon>Chromadorea</taxon>
        <taxon>Rhabditida</taxon>
        <taxon>Rhabditina</taxon>
        <taxon>Rhabditomorpha</taxon>
        <taxon>Rhabditoidea</taxon>
        <taxon>Rhabditidae</taxon>
        <taxon>Peloderinae</taxon>
        <taxon>Caenorhabditis</taxon>
    </lineage>
</organism>